<dbReference type="InterPro" id="IPR015943">
    <property type="entry name" value="WD40/YVTN_repeat-like_dom_sf"/>
</dbReference>
<dbReference type="PANTHER" id="PTHR47197">
    <property type="entry name" value="PROTEIN NIRF"/>
    <property type="match status" value="1"/>
</dbReference>
<gene>
    <name evidence="2" type="ORF">AVDCRST_MAG12-3630</name>
</gene>
<dbReference type="SUPFAM" id="SSF51004">
    <property type="entry name" value="C-terminal (heme d1) domain of cytochrome cd1-nitrite reductase"/>
    <property type="match status" value="1"/>
</dbReference>
<reference evidence="2" key="1">
    <citation type="submission" date="2020-02" db="EMBL/GenBank/DDBJ databases">
        <authorList>
            <person name="Meier V. D."/>
        </authorList>
    </citation>
    <scope>NUCLEOTIDE SEQUENCE</scope>
    <source>
        <strain evidence="2">AVDCRST_MAG12</strain>
    </source>
</reference>
<feature type="region of interest" description="Disordered" evidence="1">
    <location>
        <begin position="32"/>
        <end position="55"/>
    </location>
</feature>
<name>A0A6J4TBA4_9ACTN</name>
<dbReference type="InterPro" id="IPR011048">
    <property type="entry name" value="Haem_d1_sf"/>
</dbReference>
<dbReference type="InterPro" id="IPR051200">
    <property type="entry name" value="Host-pathogen_enzymatic-act"/>
</dbReference>
<protein>
    <submittedName>
        <fullName evidence="2">Uncharacterized protein</fullName>
    </submittedName>
</protein>
<dbReference type="AlphaFoldDB" id="A0A6J4TBA4"/>
<evidence type="ECO:0000313" key="2">
    <source>
        <dbReference type="EMBL" id="CAA9518465.1"/>
    </source>
</evidence>
<proteinExistence type="predicted"/>
<dbReference type="PANTHER" id="PTHR47197:SF3">
    <property type="entry name" value="DIHYDRO-HEME D1 DEHYDROGENASE"/>
    <property type="match status" value="1"/>
</dbReference>
<organism evidence="2">
    <name type="scientific">uncultured Rubrobacteraceae bacterium</name>
    <dbReference type="NCBI Taxonomy" id="349277"/>
    <lineage>
        <taxon>Bacteria</taxon>
        <taxon>Bacillati</taxon>
        <taxon>Actinomycetota</taxon>
        <taxon>Rubrobacteria</taxon>
        <taxon>Rubrobacterales</taxon>
        <taxon>Rubrobacteraceae</taxon>
        <taxon>environmental samples</taxon>
    </lineage>
</organism>
<evidence type="ECO:0000256" key="1">
    <source>
        <dbReference type="SAM" id="MobiDB-lite"/>
    </source>
</evidence>
<dbReference type="EMBL" id="CADCVK010000512">
    <property type="protein sequence ID" value="CAA9518465.1"/>
    <property type="molecule type" value="Genomic_DNA"/>
</dbReference>
<dbReference type="Gene3D" id="2.130.10.10">
    <property type="entry name" value="YVTN repeat-like/Quinoprotein amine dehydrogenase"/>
    <property type="match status" value="1"/>
</dbReference>
<accession>A0A6J4TBA4</accession>
<sequence length="388" mass="40150">MRQTILSPAEMVAVFLLALLAAVCVACESRTSVEEPGKIPPNDTTSGEPHRPLETPANGVVFVERPGVPRPLDADPGHGVAAEGRIQDARAYSLEGTVEAVAFGEGSLWLTERFTWDPGPCPDNGSCAGYESGLLTRLDPETLEPVAGWKLRGAYDATVAFGAGSVWVTKGGSVVEIDPDTNSVAREIPVGTRLRAIAFGAGSVWAAGLGREVFRLDPDGGAVVERIEVVGREAYDVALGAGSLWVATSDSLAQIDPEEGEVVGEIPVPGVAFDVAAGSDMVWATGDGDGLVRVDPRTDEVADTLDLGGQAWDVEASTGSAWAVSRRSTGERSPPVVRLARVDPETDEVVGAVEIEGSSGDAAVGGGAAWLVAADGAYTGNTLTRATF</sequence>